<dbReference type="Proteomes" id="UP001479436">
    <property type="component" value="Unassembled WGS sequence"/>
</dbReference>
<evidence type="ECO:0000313" key="7">
    <source>
        <dbReference type="EMBL" id="KAK9765417.1"/>
    </source>
</evidence>
<dbReference type="Gene3D" id="3.30.1360.120">
    <property type="entry name" value="Probable tRNA modification gtpase trme, domain 1"/>
    <property type="match status" value="1"/>
</dbReference>
<feature type="domain" description="CAF17 C-terminal" evidence="6">
    <location>
        <begin position="279"/>
        <end position="378"/>
    </location>
</feature>
<dbReference type="InterPro" id="IPR006222">
    <property type="entry name" value="GCVT_N"/>
</dbReference>
<proteinExistence type="inferred from homology"/>
<accession>A0ABR2WV61</accession>
<gene>
    <name evidence="7" type="primary">CAF17_1</name>
    <name evidence="7" type="ORF">K7432_006258</name>
</gene>
<protein>
    <submittedName>
        <fullName evidence="7">Ccr4 associated factor</fullName>
    </submittedName>
</protein>
<sequence>MNISLGKISTPLRALVSTALLKRSNNRTFTTISPLSPTHEKDPLHEGDNFLKVPDRGILQIHGDDTVKFLQGIITNHMPHIATGGDGFFTAFLAPNGRVLYDAFIYPKNQGLNFSSPVFLIECSSASTKDLLKHIKKYILRSRVKIQDVSEEYNVWNLWGPKANFIETGKPVNIPQGSMILKEIGDIRCKDTRYPGLGNRIILPSDKVLSLPADFNELNSREYTIRRILHGVPEGPDFFTNTSLPLESNFDYMNGIDFRKGCYVGQELTIRTYHTGVTRKRILPVQITSDAEVISSTPTQIKVDRSVELDLPPPAQDIIVDGTKNARNNAKFCGGIHNIGLALVRLELLQKPDIKLRTEGSNGNPLNVHPVIPDWWPKN</sequence>
<dbReference type="NCBIfam" id="TIGR03317">
    <property type="entry name" value="ygfZ_signature"/>
    <property type="match status" value="1"/>
</dbReference>
<evidence type="ECO:0000256" key="4">
    <source>
        <dbReference type="ARBA" id="ARBA00093447"/>
    </source>
</evidence>
<dbReference type="InterPro" id="IPR017703">
    <property type="entry name" value="YgfZ/GCV_T_CS"/>
</dbReference>
<keyword evidence="8" id="KW-1185">Reference proteome</keyword>
<organism evidence="7 8">
    <name type="scientific">Basidiobolus ranarum</name>
    <dbReference type="NCBI Taxonomy" id="34480"/>
    <lineage>
        <taxon>Eukaryota</taxon>
        <taxon>Fungi</taxon>
        <taxon>Fungi incertae sedis</taxon>
        <taxon>Zoopagomycota</taxon>
        <taxon>Entomophthoromycotina</taxon>
        <taxon>Basidiobolomycetes</taxon>
        <taxon>Basidiobolales</taxon>
        <taxon>Basidiobolaceae</taxon>
        <taxon>Basidiobolus</taxon>
    </lineage>
</organism>
<dbReference type="InterPro" id="IPR045179">
    <property type="entry name" value="YgfZ/GcvT"/>
</dbReference>
<reference evidence="7 8" key="1">
    <citation type="submission" date="2023-04" db="EMBL/GenBank/DDBJ databases">
        <title>Genome of Basidiobolus ranarum AG-B5.</title>
        <authorList>
            <person name="Stajich J.E."/>
            <person name="Carter-House D."/>
            <person name="Gryganskyi A."/>
        </authorList>
    </citation>
    <scope>NUCLEOTIDE SEQUENCE [LARGE SCALE GENOMIC DNA]</scope>
    <source>
        <strain evidence="7 8">AG-B5</strain>
    </source>
</reference>
<keyword evidence="3" id="KW-0496">Mitochondrion</keyword>
<evidence type="ECO:0000259" key="6">
    <source>
        <dbReference type="Pfam" id="PF25455"/>
    </source>
</evidence>
<feature type="domain" description="GCVT N-terminal" evidence="5">
    <location>
        <begin position="59"/>
        <end position="164"/>
    </location>
</feature>
<dbReference type="Pfam" id="PF01571">
    <property type="entry name" value="GCV_T"/>
    <property type="match status" value="1"/>
</dbReference>
<evidence type="ECO:0000259" key="5">
    <source>
        <dbReference type="Pfam" id="PF01571"/>
    </source>
</evidence>
<dbReference type="InterPro" id="IPR057460">
    <property type="entry name" value="CAF17_C"/>
</dbReference>
<name>A0ABR2WV61_9FUNG</name>
<dbReference type="PANTHER" id="PTHR22602">
    <property type="entry name" value="TRANSFERASE CAF17, MITOCHONDRIAL-RELATED"/>
    <property type="match status" value="1"/>
</dbReference>
<dbReference type="InterPro" id="IPR027266">
    <property type="entry name" value="TrmE/GcvT-like"/>
</dbReference>
<comment type="similarity">
    <text evidence="4">Belongs to the GcvT family. CAF17/IBA57 subfamily.</text>
</comment>
<dbReference type="PANTHER" id="PTHR22602:SF0">
    <property type="entry name" value="TRANSFERASE CAF17, MITOCHONDRIAL-RELATED"/>
    <property type="match status" value="1"/>
</dbReference>
<dbReference type="SUPFAM" id="SSF103025">
    <property type="entry name" value="Folate-binding domain"/>
    <property type="match status" value="1"/>
</dbReference>
<evidence type="ECO:0000256" key="1">
    <source>
        <dbReference type="ARBA" id="ARBA00004173"/>
    </source>
</evidence>
<dbReference type="Pfam" id="PF25455">
    <property type="entry name" value="Beta-barrel_CAF17_C"/>
    <property type="match status" value="1"/>
</dbReference>
<evidence type="ECO:0000313" key="8">
    <source>
        <dbReference type="Proteomes" id="UP001479436"/>
    </source>
</evidence>
<keyword evidence="2" id="KW-0809">Transit peptide</keyword>
<evidence type="ECO:0000256" key="3">
    <source>
        <dbReference type="ARBA" id="ARBA00023128"/>
    </source>
</evidence>
<dbReference type="EMBL" id="JASJQH010000270">
    <property type="protein sequence ID" value="KAK9765417.1"/>
    <property type="molecule type" value="Genomic_DNA"/>
</dbReference>
<evidence type="ECO:0000256" key="2">
    <source>
        <dbReference type="ARBA" id="ARBA00022946"/>
    </source>
</evidence>
<comment type="subcellular location">
    <subcellularLocation>
        <location evidence="1">Mitochondrion</location>
    </subcellularLocation>
</comment>
<comment type="caution">
    <text evidence="7">The sequence shown here is derived from an EMBL/GenBank/DDBJ whole genome shotgun (WGS) entry which is preliminary data.</text>
</comment>